<proteinExistence type="predicted"/>
<dbReference type="Proteomes" id="UP000003082">
    <property type="component" value="Unassembled WGS sequence"/>
</dbReference>
<reference evidence="1 2" key="1">
    <citation type="submission" date="2008-08" db="EMBL/GenBank/DDBJ databases">
        <authorList>
            <person name="Madupu R."/>
            <person name="Durkin A.S."/>
            <person name="Torralba M."/>
            <person name="Methe B."/>
            <person name="Sutton G.G."/>
            <person name="Strausberg R.L."/>
            <person name="Nelson K.E."/>
        </authorList>
    </citation>
    <scope>NUCLEOTIDE SEQUENCE [LARGE SCALE GENOMIC DNA]</scope>
    <source>
        <strain evidence="1 2">RM3267</strain>
    </source>
</reference>
<name>B9CYK0_CAMRE</name>
<evidence type="ECO:0000313" key="1">
    <source>
        <dbReference type="EMBL" id="EEF15128.1"/>
    </source>
</evidence>
<organism evidence="1 2">
    <name type="scientific">Campylobacter rectus RM3267</name>
    <dbReference type="NCBI Taxonomy" id="553218"/>
    <lineage>
        <taxon>Bacteria</taxon>
        <taxon>Pseudomonadati</taxon>
        <taxon>Campylobacterota</taxon>
        <taxon>Epsilonproteobacteria</taxon>
        <taxon>Campylobacterales</taxon>
        <taxon>Campylobacteraceae</taxon>
        <taxon>Campylobacter</taxon>
    </lineage>
</organism>
<evidence type="ECO:0000313" key="2">
    <source>
        <dbReference type="Proteomes" id="UP000003082"/>
    </source>
</evidence>
<sequence>MPPVCSFLIAENVATFLMLSDGRIYGGEFNVKFDASRHNSHLDDANRVKFGLNPR</sequence>
<keyword evidence="2" id="KW-1185">Reference proteome</keyword>
<dbReference type="EMBL" id="ACFU01000002">
    <property type="protein sequence ID" value="EEF15128.1"/>
    <property type="molecule type" value="Genomic_DNA"/>
</dbReference>
<dbReference type="RefSeq" id="WP_002943769.1">
    <property type="nucleotide sequence ID" value="NZ_ACFU01000002.1"/>
</dbReference>
<gene>
    <name evidence="1" type="ORF">CAMRE0001_1826</name>
</gene>
<comment type="caution">
    <text evidence="1">The sequence shown here is derived from an EMBL/GenBank/DDBJ whole genome shotgun (WGS) entry which is preliminary data.</text>
</comment>
<protein>
    <submittedName>
        <fullName evidence="1">Uncharacterized protein</fullName>
    </submittedName>
</protein>
<accession>B9CYK0</accession>
<dbReference type="AlphaFoldDB" id="B9CYK0"/>